<keyword evidence="4" id="KW-0012">Acyltransferase</keyword>
<dbReference type="SUPFAM" id="SSF55729">
    <property type="entry name" value="Acyl-CoA N-acyltransferases (Nat)"/>
    <property type="match status" value="1"/>
</dbReference>
<evidence type="ECO:0000256" key="1">
    <source>
        <dbReference type="ARBA" id="ARBA00005395"/>
    </source>
</evidence>
<keyword evidence="2 5" id="KW-0963">Cytoplasm</keyword>
<comment type="caution">
    <text evidence="7">The sequence shown here is derived from an EMBL/GenBank/DDBJ whole genome shotgun (WGS) entry which is preliminary data.</text>
</comment>
<sequence>MQPEHLDAVLAIESISFPAPWEREAFLFEILFNETADYVVALYRDQVVGYGGIWLVLDEAHITNIAVHPAFRGRGVGRQILQELIRRAARRGATKMTLEVRSSNLIAQKLYRDLGFVVKGVRKRYYQDNNEDAIIMWLENIHAQA</sequence>
<dbReference type="PANTHER" id="PTHR43420">
    <property type="entry name" value="ACETYLTRANSFERASE"/>
    <property type="match status" value="1"/>
</dbReference>
<dbReference type="InterPro" id="IPR000182">
    <property type="entry name" value="GNAT_dom"/>
</dbReference>
<dbReference type="InterPro" id="IPR006464">
    <property type="entry name" value="AcTrfase_RimI/Ard1"/>
</dbReference>
<dbReference type="InterPro" id="IPR016181">
    <property type="entry name" value="Acyl_CoA_acyltransferase"/>
</dbReference>
<evidence type="ECO:0000259" key="6">
    <source>
        <dbReference type="PROSITE" id="PS51186"/>
    </source>
</evidence>
<dbReference type="Gene3D" id="3.40.630.30">
    <property type="match status" value="1"/>
</dbReference>
<dbReference type="CDD" id="cd04301">
    <property type="entry name" value="NAT_SF"/>
    <property type="match status" value="1"/>
</dbReference>
<dbReference type="EC" id="2.3.1.266" evidence="5"/>
<evidence type="ECO:0000256" key="4">
    <source>
        <dbReference type="ARBA" id="ARBA00023315"/>
    </source>
</evidence>
<dbReference type="PROSITE" id="PS51186">
    <property type="entry name" value="GNAT"/>
    <property type="match status" value="1"/>
</dbReference>
<proteinExistence type="inferred from homology"/>
<evidence type="ECO:0000256" key="2">
    <source>
        <dbReference type="ARBA" id="ARBA00022490"/>
    </source>
</evidence>
<feature type="domain" description="N-acetyltransferase" evidence="6">
    <location>
        <begin position="1"/>
        <end position="141"/>
    </location>
</feature>
<evidence type="ECO:0000313" key="7">
    <source>
        <dbReference type="EMBL" id="HDW51740.1"/>
    </source>
</evidence>
<evidence type="ECO:0000256" key="3">
    <source>
        <dbReference type="ARBA" id="ARBA00022679"/>
    </source>
</evidence>
<keyword evidence="3 7" id="KW-0808">Transferase</keyword>
<reference evidence="7" key="1">
    <citation type="journal article" date="2020" name="mSystems">
        <title>Genome- and Community-Level Interaction Insights into Carbon Utilization and Element Cycling Functions of Hydrothermarchaeota in Hydrothermal Sediment.</title>
        <authorList>
            <person name="Zhou Z."/>
            <person name="Liu Y."/>
            <person name="Xu W."/>
            <person name="Pan J."/>
            <person name="Luo Z.H."/>
            <person name="Li M."/>
        </authorList>
    </citation>
    <scope>NUCLEOTIDE SEQUENCE [LARGE SCALE GENOMIC DNA]</scope>
    <source>
        <strain evidence="7">SpSt-301</strain>
    </source>
</reference>
<dbReference type="GO" id="GO:0005737">
    <property type="term" value="C:cytoplasm"/>
    <property type="evidence" value="ECO:0007669"/>
    <property type="project" value="UniProtKB-SubCell"/>
</dbReference>
<comment type="similarity">
    <text evidence="1 5">Belongs to the acetyltransferase family. RimI subfamily.</text>
</comment>
<dbReference type="EMBL" id="DSMV01000197">
    <property type="protein sequence ID" value="HDW51740.1"/>
    <property type="molecule type" value="Genomic_DNA"/>
</dbReference>
<organism evidence="7">
    <name type="scientific">Ammonifex degensii</name>
    <dbReference type="NCBI Taxonomy" id="42838"/>
    <lineage>
        <taxon>Bacteria</taxon>
        <taxon>Bacillati</taxon>
        <taxon>Bacillota</taxon>
        <taxon>Clostridia</taxon>
        <taxon>Thermoanaerobacterales</taxon>
        <taxon>Thermoanaerobacteraceae</taxon>
        <taxon>Ammonifex</taxon>
    </lineage>
</organism>
<dbReference type="PANTHER" id="PTHR43420:SF44">
    <property type="entry name" value="ACETYLTRANSFERASE YPEA"/>
    <property type="match status" value="1"/>
</dbReference>
<protein>
    <recommendedName>
        <fullName evidence="5">[Ribosomal protein bS18]-alanine N-acetyltransferase</fullName>
        <ecNumber evidence="5">2.3.1.266</ecNumber>
    </recommendedName>
</protein>
<comment type="catalytic activity">
    <reaction evidence="5">
        <text>N-terminal L-alanyl-[ribosomal protein bS18] + acetyl-CoA = N-terminal N(alpha)-acetyl-L-alanyl-[ribosomal protein bS18] + CoA + H(+)</text>
        <dbReference type="Rhea" id="RHEA:43756"/>
        <dbReference type="Rhea" id="RHEA-COMP:10676"/>
        <dbReference type="Rhea" id="RHEA-COMP:10677"/>
        <dbReference type="ChEBI" id="CHEBI:15378"/>
        <dbReference type="ChEBI" id="CHEBI:57287"/>
        <dbReference type="ChEBI" id="CHEBI:57288"/>
        <dbReference type="ChEBI" id="CHEBI:64718"/>
        <dbReference type="ChEBI" id="CHEBI:83683"/>
        <dbReference type="EC" id="2.3.1.266"/>
    </reaction>
</comment>
<evidence type="ECO:0000256" key="5">
    <source>
        <dbReference type="RuleBase" id="RU363094"/>
    </source>
</evidence>
<name>A0A7C1F3B0_9THEO</name>
<dbReference type="AlphaFoldDB" id="A0A7C1F3B0"/>
<accession>A0A7C1F3B0</accession>
<dbReference type="InterPro" id="IPR050680">
    <property type="entry name" value="YpeA/RimI_acetyltransf"/>
</dbReference>
<comment type="function">
    <text evidence="5">Acetylates the N-terminal alanine of ribosomal protein bS18.</text>
</comment>
<gene>
    <name evidence="7" type="primary">rimI</name>
    <name evidence="7" type="ORF">ENQ35_03260</name>
</gene>
<dbReference type="GO" id="GO:0008999">
    <property type="term" value="F:protein-N-terminal-alanine acetyltransferase activity"/>
    <property type="evidence" value="ECO:0007669"/>
    <property type="project" value="UniProtKB-EC"/>
</dbReference>
<comment type="subcellular location">
    <subcellularLocation>
        <location evidence="5">Cytoplasm</location>
    </subcellularLocation>
</comment>
<dbReference type="Pfam" id="PF00583">
    <property type="entry name" value="Acetyltransf_1"/>
    <property type="match status" value="1"/>
</dbReference>
<dbReference type="NCBIfam" id="TIGR01575">
    <property type="entry name" value="rimI"/>
    <property type="match status" value="1"/>
</dbReference>